<name>A0A3N4MAK7_9BACT</name>
<dbReference type="AlphaFoldDB" id="A0A3N4MAK7"/>
<organism evidence="1 2">
    <name type="scientific">Chitinophaga barathri</name>
    <dbReference type="NCBI Taxonomy" id="1647451"/>
    <lineage>
        <taxon>Bacteria</taxon>
        <taxon>Pseudomonadati</taxon>
        <taxon>Bacteroidota</taxon>
        <taxon>Chitinophagia</taxon>
        <taxon>Chitinophagales</taxon>
        <taxon>Chitinophagaceae</taxon>
        <taxon>Chitinophaga</taxon>
    </lineage>
</organism>
<dbReference type="Proteomes" id="UP000279089">
    <property type="component" value="Unassembled WGS sequence"/>
</dbReference>
<dbReference type="OrthoDB" id="1256452at2"/>
<gene>
    <name evidence="1" type="ORF">EG028_12285</name>
</gene>
<comment type="caution">
    <text evidence="1">The sequence shown here is derived from an EMBL/GenBank/DDBJ whole genome shotgun (WGS) entry which is preliminary data.</text>
</comment>
<proteinExistence type="predicted"/>
<evidence type="ECO:0000313" key="2">
    <source>
        <dbReference type="Proteomes" id="UP000279089"/>
    </source>
</evidence>
<reference evidence="2" key="1">
    <citation type="submission" date="2018-11" db="EMBL/GenBank/DDBJ databases">
        <title>Chitinophaga lutea sp.nov., isolate from arsenic contaminated soil.</title>
        <authorList>
            <person name="Zong Y."/>
        </authorList>
    </citation>
    <scope>NUCLEOTIDE SEQUENCE [LARGE SCALE GENOMIC DNA]</scope>
    <source>
        <strain evidence="2">YLT18</strain>
    </source>
</reference>
<protein>
    <submittedName>
        <fullName evidence="1">Uncharacterized protein</fullName>
    </submittedName>
</protein>
<dbReference type="RefSeq" id="WP_120516892.1">
    <property type="nucleotide sequence ID" value="NZ_QXZY01000007.1"/>
</dbReference>
<sequence>MLQSIDYLDEILEQQHRAAREMEPVFYASELLEALGYRLSEAAGALDRAMQACAALHIPVELNFRRTYCCNTAGMEADWLLSGLAGYFLVVNCDPRHPAVARAQLHLLRKRYSF</sequence>
<accession>A0A3N4MAK7</accession>
<keyword evidence="2" id="KW-1185">Reference proteome</keyword>
<dbReference type="EMBL" id="RMBX01000006">
    <property type="protein sequence ID" value="RPD40802.1"/>
    <property type="molecule type" value="Genomic_DNA"/>
</dbReference>
<evidence type="ECO:0000313" key="1">
    <source>
        <dbReference type="EMBL" id="RPD40802.1"/>
    </source>
</evidence>